<feature type="compositionally biased region" description="Polar residues" evidence="1">
    <location>
        <begin position="916"/>
        <end position="930"/>
    </location>
</feature>
<gene>
    <name evidence="2" type="ORF">Pmani_024903</name>
</gene>
<feature type="region of interest" description="Disordered" evidence="1">
    <location>
        <begin position="314"/>
        <end position="338"/>
    </location>
</feature>
<dbReference type="Proteomes" id="UP001292094">
    <property type="component" value="Unassembled WGS sequence"/>
</dbReference>
<dbReference type="AlphaFoldDB" id="A0AAE1P7R6"/>
<sequence length="930" mass="105371">MEEEREFEFEGFGEQQMELLMESDEEEASLIEEMEKQAVNISLNPSEGVKREQEEEEDLSVLLERELKESAQVISECLAQRKEKYTSHDADSLAQELEREAGGIGYNMDYKNANYIKRLNFDTIMPEDVSSYLKLKESGGTLSSTEESETGDVDALYKKVLQTALHSKDMVTPVTEVVENNKTVDNLDGVQILQLDMSAQDLILAKSAAAFKFHDEVSPSKEMLTYEKLQRLSAVLATSEGFLGGDEKVETGMSVRERMMLKKILEPGRKKKTSKKPPMQKRMITKAKHVGGNEVGNTKKEALPKQSIKKTVITEEKFKRLPDKDNSSSQAKKPKSGTDTKPVINFHCSFCTFWCPFTKENKDIIVEHMTPSERYNQLFQVPPKMKSFKENVKLSVMVAKNKSKAQIRFLNRLECNKCFLQLPLNIENCDQIVIHHFWCLKLYSGAKTLTCLFCNKEVARSYIRKHLGTQCKRRCTLNVSTVLQMMSCVCRKYAEDHKPVCVVCNDKCWPYLGHRAELDPVCEPCRYNIISGNTTKLLVRDVMNCAICSNYCSKKFVTYWASELESLFIGERCIEMLKEPIPEDSEEIIAMKKIKIQKLVDLAVDSVRAPHSVENLRRQFNDGRAFETVNENESKEDSNHDRLSTSIPQCDNTQEESLPPVEWDEPLQRVSVKCIPSPVNGSYKIFGSNQALPFTTITTNDENDTNDTTENQTPVTYAVLIPKPDNKKDVAERAINNDYGILENNFQPGEFPLRASPAVVSGARKFATRVEGKRTTTTKKKTKNMKRLRIESGGQIYKVVSKMKGNEEEKQVKTTTKSPNFITLNMGSENSSALNTVKEDGGKYIIKFASYDIKSKTTNNKEETDGNDNHIVIKTKSTTSQPEVNNIAPPRIAHVIRTQSSVINNKWATKKKSICKPNSSKTTENPIILE</sequence>
<proteinExistence type="predicted"/>
<feature type="compositionally biased region" description="Basic and acidic residues" evidence="1">
    <location>
        <begin position="632"/>
        <end position="643"/>
    </location>
</feature>
<evidence type="ECO:0000313" key="3">
    <source>
        <dbReference type="Proteomes" id="UP001292094"/>
    </source>
</evidence>
<reference evidence="2" key="1">
    <citation type="submission" date="2023-11" db="EMBL/GenBank/DDBJ databases">
        <title>Genome assemblies of two species of porcelain crab, Petrolisthes cinctipes and Petrolisthes manimaculis (Anomura: Porcellanidae).</title>
        <authorList>
            <person name="Angst P."/>
        </authorList>
    </citation>
    <scope>NUCLEOTIDE SEQUENCE</scope>
    <source>
        <strain evidence="2">PB745_02</strain>
        <tissue evidence="2">Gill</tissue>
    </source>
</reference>
<name>A0AAE1P7R6_9EUCA</name>
<feature type="region of interest" description="Disordered" evidence="1">
    <location>
        <begin position="629"/>
        <end position="658"/>
    </location>
</feature>
<feature type="region of interest" description="Disordered" evidence="1">
    <location>
        <begin position="911"/>
        <end position="930"/>
    </location>
</feature>
<feature type="compositionally biased region" description="Polar residues" evidence="1">
    <location>
        <begin position="644"/>
        <end position="656"/>
    </location>
</feature>
<feature type="compositionally biased region" description="Basic and acidic residues" evidence="1">
    <location>
        <begin position="314"/>
        <end position="326"/>
    </location>
</feature>
<evidence type="ECO:0000313" key="2">
    <source>
        <dbReference type="EMBL" id="KAK4303053.1"/>
    </source>
</evidence>
<keyword evidence="3" id="KW-1185">Reference proteome</keyword>
<organism evidence="2 3">
    <name type="scientific">Petrolisthes manimaculis</name>
    <dbReference type="NCBI Taxonomy" id="1843537"/>
    <lineage>
        <taxon>Eukaryota</taxon>
        <taxon>Metazoa</taxon>
        <taxon>Ecdysozoa</taxon>
        <taxon>Arthropoda</taxon>
        <taxon>Crustacea</taxon>
        <taxon>Multicrustacea</taxon>
        <taxon>Malacostraca</taxon>
        <taxon>Eumalacostraca</taxon>
        <taxon>Eucarida</taxon>
        <taxon>Decapoda</taxon>
        <taxon>Pleocyemata</taxon>
        <taxon>Anomura</taxon>
        <taxon>Galatheoidea</taxon>
        <taxon>Porcellanidae</taxon>
        <taxon>Petrolisthes</taxon>
    </lineage>
</organism>
<accession>A0AAE1P7R6</accession>
<protein>
    <submittedName>
        <fullName evidence="2">Uncharacterized protein</fullName>
    </submittedName>
</protein>
<comment type="caution">
    <text evidence="2">The sequence shown here is derived from an EMBL/GenBank/DDBJ whole genome shotgun (WGS) entry which is preliminary data.</text>
</comment>
<dbReference type="EMBL" id="JAWZYT010002626">
    <property type="protein sequence ID" value="KAK4303053.1"/>
    <property type="molecule type" value="Genomic_DNA"/>
</dbReference>
<evidence type="ECO:0000256" key="1">
    <source>
        <dbReference type="SAM" id="MobiDB-lite"/>
    </source>
</evidence>